<sequence>MIIHNFYFFRTFSCPAENNPILIIDAYTVLALQISFQSLKAIRRRNPKIFKIDCCIYHIQFSTGY</sequence>
<dbReference type="EMBL" id="CAADFK010000446">
    <property type="protein sequence ID" value="VFK24987.1"/>
    <property type="molecule type" value="Genomic_DNA"/>
</dbReference>
<reference evidence="1" key="1">
    <citation type="submission" date="2019-02" db="EMBL/GenBank/DDBJ databases">
        <authorList>
            <person name="Gruber-Vodicka R. H."/>
            <person name="Seah K. B. B."/>
        </authorList>
    </citation>
    <scope>NUCLEOTIDE SEQUENCE</scope>
    <source>
        <strain evidence="1">BECK_S313</strain>
    </source>
</reference>
<organism evidence="1">
    <name type="scientific">Candidatus Kentrum sp. LPFa</name>
    <dbReference type="NCBI Taxonomy" id="2126335"/>
    <lineage>
        <taxon>Bacteria</taxon>
        <taxon>Pseudomonadati</taxon>
        <taxon>Pseudomonadota</taxon>
        <taxon>Gammaproteobacteria</taxon>
        <taxon>Candidatus Kentrum</taxon>
    </lineage>
</organism>
<protein>
    <submittedName>
        <fullName evidence="1">Uncharacterized protein</fullName>
    </submittedName>
</protein>
<evidence type="ECO:0000313" key="1">
    <source>
        <dbReference type="EMBL" id="VFK24987.1"/>
    </source>
</evidence>
<name>A0A450X6Q8_9GAMM</name>
<dbReference type="AlphaFoldDB" id="A0A450X6Q8"/>
<proteinExistence type="predicted"/>
<gene>
    <name evidence="1" type="ORF">BECKLPF1236B_GA0070989_14461</name>
</gene>
<accession>A0A450X6Q8</accession>